<feature type="region of interest" description="Disordered" evidence="1">
    <location>
        <begin position="189"/>
        <end position="210"/>
    </location>
</feature>
<keyword evidence="3" id="KW-1185">Reference proteome</keyword>
<gene>
    <name evidence="2" type="ORF">HYPSUDRAFT_43587</name>
</gene>
<sequence>MDRRFQEWEERLPLEYQVNLDAAILQEYTPNERTMLARQRYTLHTWYLAGRMKLYVASATGQGRTLQADALMKRTLRECHALALQVVRFQTAAYRARAPAGDDLSAPAYPGNCWLFEGCFSLFEASVALSTVRSRLPCLPDAQAAEADQAIASAVHTFAEVAKREQGRKTAETAVRALEVLATIREERVRPGEGGPGGLPRVKDEPAEADVRERRGVMHVDNLHARGGMGMMHNPYSVSIAHHFTTSSDRDTLHMLGFS</sequence>
<evidence type="ECO:0000256" key="1">
    <source>
        <dbReference type="SAM" id="MobiDB-lite"/>
    </source>
</evidence>
<evidence type="ECO:0000313" key="2">
    <source>
        <dbReference type="EMBL" id="KJA20008.1"/>
    </source>
</evidence>
<dbReference type="EMBL" id="KN817571">
    <property type="protein sequence ID" value="KJA20008.1"/>
    <property type="molecule type" value="Genomic_DNA"/>
</dbReference>
<proteinExistence type="predicted"/>
<organism evidence="2 3">
    <name type="scientific">Hypholoma sublateritium (strain FD-334 SS-4)</name>
    <dbReference type="NCBI Taxonomy" id="945553"/>
    <lineage>
        <taxon>Eukaryota</taxon>
        <taxon>Fungi</taxon>
        <taxon>Dikarya</taxon>
        <taxon>Basidiomycota</taxon>
        <taxon>Agaricomycotina</taxon>
        <taxon>Agaricomycetes</taxon>
        <taxon>Agaricomycetidae</taxon>
        <taxon>Agaricales</taxon>
        <taxon>Agaricineae</taxon>
        <taxon>Strophariaceae</taxon>
        <taxon>Hypholoma</taxon>
    </lineage>
</organism>
<dbReference type="STRING" id="945553.A0A0D2M9K0"/>
<dbReference type="Proteomes" id="UP000054270">
    <property type="component" value="Unassembled WGS sequence"/>
</dbReference>
<protein>
    <recommendedName>
        <fullName evidence="4">BRO1 domain-containing protein</fullName>
    </recommendedName>
</protein>
<feature type="compositionally biased region" description="Basic and acidic residues" evidence="1">
    <location>
        <begin position="201"/>
        <end position="210"/>
    </location>
</feature>
<dbReference type="OrthoDB" id="3364175at2759"/>
<evidence type="ECO:0000313" key="3">
    <source>
        <dbReference type="Proteomes" id="UP000054270"/>
    </source>
</evidence>
<reference evidence="3" key="1">
    <citation type="submission" date="2014-04" db="EMBL/GenBank/DDBJ databases">
        <title>Evolutionary Origins and Diversification of the Mycorrhizal Mutualists.</title>
        <authorList>
            <consortium name="DOE Joint Genome Institute"/>
            <consortium name="Mycorrhizal Genomics Consortium"/>
            <person name="Kohler A."/>
            <person name="Kuo A."/>
            <person name="Nagy L.G."/>
            <person name="Floudas D."/>
            <person name="Copeland A."/>
            <person name="Barry K.W."/>
            <person name="Cichocki N."/>
            <person name="Veneault-Fourrey C."/>
            <person name="LaButti K."/>
            <person name="Lindquist E.A."/>
            <person name="Lipzen A."/>
            <person name="Lundell T."/>
            <person name="Morin E."/>
            <person name="Murat C."/>
            <person name="Riley R."/>
            <person name="Ohm R."/>
            <person name="Sun H."/>
            <person name="Tunlid A."/>
            <person name="Henrissat B."/>
            <person name="Grigoriev I.V."/>
            <person name="Hibbett D.S."/>
            <person name="Martin F."/>
        </authorList>
    </citation>
    <scope>NUCLEOTIDE SEQUENCE [LARGE SCALE GENOMIC DNA]</scope>
    <source>
        <strain evidence="3">FD-334 SS-4</strain>
    </source>
</reference>
<dbReference type="AlphaFoldDB" id="A0A0D2M9K0"/>
<evidence type="ECO:0008006" key="4">
    <source>
        <dbReference type="Google" id="ProtNLM"/>
    </source>
</evidence>
<accession>A0A0D2M9K0</accession>
<name>A0A0D2M9K0_HYPSF</name>